<dbReference type="EMBL" id="SDAM02005225">
    <property type="protein sequence ID" value="KAH6819971.1"/>
    <property type="molecule type" value="Genomic_DNA"/>
</dbReference>
<gene>
    <name evidence="2" type="ORF">C2S53_018130</name>
</gene>
<comment type="caution">
    <text evidence="2">The sequence shown here is derived from an EMBL/GenBank/DDBJ whole genome shotgun (WGS) entry which is preliminary data.</text>
</comment>
<feature type="compositionally biased region" description="Polar residues" evidence="1">
    <location>
        <begin position="109"/>
        <end position="122"/>
    </location>
</feature>
<proteinExistence type="predicted"/>
<sequence length="173" mass="19824">MWSRVHKLYHETQAENPDELNPRNIKSMKGRWKRLCENAGKWVAALEEANWRKRSGMNQKDIEMEAHTIYKTNGSKFQDLVVYNDVMSKHSSTKRSRTFENGEYHIPSNPETPTTGGSTISRPTGRDKSKKKEKGKATQSGSEVAAELHALRLTRDNENELIAKKLELESQKP</sequence>
<evidence type="ECO:0008006" key="4">
    <source>
        <dbReference type="Google" id="ProtNLM"/>
    </source>
</evidence>
<organism evidence="2 3">
    <name type="scientific">Perilla frutescens var. hirtella</name>
    <name type="common">Perilla citriodora</name>
    <name type="synonym">Perilla setoyensis</name>
    <dbReference type="NCBI Taxonomy" id="608512"/>
    <lineage>
        <taxon>Eukaryota</taxon>
        <taxon>Viridiplantae</taxon>
        <taxon>Streptophyta</taxon>
        <taxon>Embryophyta</taxon>
        <taxon>Tracheophyta</taxon>
        <taxon>Spermatophyta</taxon>
        <taxon>Magnoliopsida</taxon>
        <taxon>eudicotyledons</taxon>
        <taxon>Gunneridae</taxon>
        <taxon>Pentapetalae</taxon>
        <taxon>asterids</taxon>
        <taxon>lamiids</taxon>
        <taxon>Lamiales</taxon>
        <taxon>Lamiaceae</taxon>
        <taxon>Nepetoideae</taxon>
        <taxon>Elsholtzieae</taxon>
        <taxon>Perilla</taxon>
    </lineage>
</organism>
<evidence type="ECO:0000313" key="3">
    <source>
        <dbReference type="Proteomes" id="UP001190926"/>
    </source>
</evidence>
<dbReference type="PANTHER" id="PTHR45023:SF4">
    <property type="entry name" value="GLYCINE-RICH PROTEIN-RELATED"/>
    <property type="match status" value="1"/>
</dbReference>
<accession>A0AAD4NYS1</accession>
<reference evidence="2 3" key="1">
    <citation type="journal article" date="2021" name="Nat. Commun.">
        <title>Incipient diploidization of the medicinal plant Perilla within 10,000 years.</title>
        <authorList>
            <person name="Zhang Y."/>
            <person name="Shen Q."/>
            <person name="Leng L."/>
            <person name="Zhang D."/>
            <person name="Chen S."/>
            <person name="Shi Y."/>
            <person name="Ning Z."/>
            <person name="Chen S."/>
        </authorList>
    </citation>
    <scope>NUCLEOTIDE SEQUENCE [LARGE SCALE GENOMIC DNA]</scope>
    <source>
        <strain evidence="3">cv. PC099</strain>
    </source>
</reference>
<evidence type="ECO:0000256" key="1">
    <source>
        <dbReference type="SAM" id="MobiDB-lite"/>
    </source>
</evidence>
<feature type="region of interest" description="Disordered" evidence="1">
    <location>
        <begin position="88"/>
        <end position="148"/>
    </location>
</feature>
<name>A0AAD4NYS1_PERFH</name>
<dbReference type="Proteomes" id="UP001190926">
    <property type="component" value="Unassembled WGS sequence"/>
</dbReference>
<evidence type="ECO:0000313" key="2">
    <source>
        <dbReference type="EMBL" id="KAH6819971.1"/>
    </source>
</evidence>
<dbReference type="AlphaFoldDB" id="A0AAD4NYS1"/>
<protein>
    <recommendedName>
        <fullName evidence="4">No apical meristem-associated C-terminal domain-containing protein</fullName>
    </recommendedName>
</protein>
<dbReference type="PANTHER" id="PTHR45023">
    <property type="match status" value="1"/>
</dbReference>
<keyword evidence="3" id="KW-1185">Reference proteome</keyword>